<dbReference type="Proteomes" id="UP000186601">
    <property type="component" value="Unassembled WGS sequence"/>
</dbReference>
<gene>
    <name evidence="2" type="ORF">PHLCEN_2v11456</name>
</gene>
<evidence type="ECO:0000256" key="1">
    <source>
        <dbReference type="SAM" id="MobiDB-lite"/>
    </source>
</evidence>
<feature type="compositionally biased region" description="Acidic residues" evidence="1">
    <location>
        <begin position="251"/>
        <end position="268"/>
    </location>
</feature>
<dbReference type="AlphaFoldDB" id="A0A2R6NL14"/>
<reference evidence="2 3" key="1">
    <citation type="submission" date="2018-02" db="EMBL/GenBank/DDBJ databases">
        <title>Genome sequence of the basidiomycete white-rot fungus Phlebia centrifuga.</title>
        <authorList>
            <person name="Granchi Z."/>
            <person name="Peng M."/>
            <person name="de Vries R.P."/>
            <person name="Hilden K."/>
            <person name="Makela M.R."/>
            <person name="Grigoriev I."/>
            <person name="Riley R."/>
        </authorList>
    </citation>
    <scope>NUCLEOTIDE SEQUENCE [LARGE SCALE GENOMIC DNA]</scope>
    <source>
        <strain evidence="2 3">FBCC195</strain>
    </source>
</reference>
<organism evidence="2 3">
    <name type="scientific">Hermanssonia centrifuga</name>
    <dbReference type="NCBI Taxonomy" id="98765"/>
    <lineage>
        <taxon>Eukaryota</taxon>
        <taxon>Fungi</taxon>
        <taxon>Dikarya</taxon>
        <taxon>Basidiomycota</taxon>
        <taxon>Agaricomycotina</taxon>
        <taxon>Agaricomycetes</taxon>
        <taxon>Polyporales</taxon>
        <taxon>Meruliaceae</taxon>
        <taxon>Hermanssonia</taxon>
    </lineage>
</organism>
<proteinExistence type="predicted"/>
<dbReference type="OrthoDB" id="508139at2759"/>
<keyword evidence="3" id="KW-1185">Reference proteome</keyword>
<protein>
    <submittedName>
        <fullName evidence="2">Uncharacterized protein</fullName>
    </submittedName>
</protein>
<accession>A0A2R6NL14</accession>
<sequence>MTEGSSNVKEVDGCTCGSCIDGWLSPRMKERLEGEPLSLVSDVSPFADLVPTRTGEADFLHFISTSLLEDLDDLPDGEAIPEWCVAANASLHYIPLDLADKITPAFYRGYALVLETILQMLLLESEKAKLTLPTLTGVFTQINEILASTEPDSDGPKRSPSEEADVQAIRAFFAGGGKIEFGLEAVVDRALEKSPEGSEYRRKAEYQQEEAEFEKEVQALPSCAHDLDFDLVRKSIGLVAEKTGPHWFFLTDDEEDDDEDEDDDEADALYEGQQASDHGKKEGKIDGLTAISKILIVKYTFRD</sequence>
<feature type="region of interest" description="Disordered" evidence="1">
    <location>
        <begin position="250"/>
        <end position="283"/>
    </location>
</feature>
<evidence type="ECO:0000313" key="2">
    <source>
        <dbReference type="EMBL" id="PSR72682.1"/>
    </source>
</evidence>
<dbReference type="EMBL" id="MLYV02001141">
    <property type="protein sequence ID" value="PSR72682.1"/>
    <property type="molecule type" value="Genomic_DNA"/>
</dbReference>
<comment type="caution">
    <text evidence="2">The sequence shown here is derived from an EMBL/GenBank/DDBJ whole genome shotgun (WGS) entry which is preliminary data.</text>
</comment>
<evidence type="ECO:0000313" key="3">
    <source>
        <dbReference type="Proteomes" id="UP000186601"/>
    </source>
</evidence>
<dbReference type="STRING" id="98765.A0A2R6NL14"/>
<name>A0A2R6NL14_9APHY</name>